<organism evidence="1 2">
    <name type="scientific">Marinobacter psychrophilus</name>
    <dbReference type="NCBI Taxonomy" id="330734"/>
    <lineage>
        <taxon>Bacteria</taxon>
        <taxon>Pseudomonadati</taxon>
        <taxon>Pseudomonadota</taxon>
        <taxon>Gammaproteobacteria</taxon>
        <taxon>Pseudomonadales</taxon>
        <taxon>Marinobacteraceae</taxon>
        <taxon>Marinobacter</taxon>
    </lineage>
</organism>
<accession>A0A0H4IFB1</accession>
<dbReference type="Proteomes" id="UP000036406">
    <property type="component" value="Chromosome"/>
</dbReference>
<evidence type="ECO:0008006" key="3">
    <source>
        <dbReference type="Google" id="ProtNLM"/>
    </source>
</evidence>
<dbReference type="PATRIC" id="fig|330734.3.peg.3225"/>
<dbReference type="AlphaFoldDB" id="A0A0H4IFB1"/>
<keyword evidence="2" id="KW-1185">Reference proteome</keyword>
<gene>
    <name evidence="1" type="ORF">ABA45_15325</name>
</gene>
<evidence type="ECO:0000313" key="2">
    <source>
        <dbReference type="Proteomes" id="UP000036406"/>
    </source>
</evidence>
<protein>
    <recommendedName>
        <fullName evidence="3">Ribosome association toxin RatA</fullName>
    </recommendedName>
</protein>
<dbReference type="InterPro" id="IPR023393">
    <property type="entry name" value="START-like_dom_sf"/>
</dbReference>
<dbReference type="EMBL" id="CP011494">
    <property type="protein sequence ID" value="AKO53627.1"/>
    <property type="molecule type" value="Genomic_DNA"/>
</dbReference>
<reference evidence="1 2" key="1">
    <citation type="submission" date="2015-05" db="EMBL/GenBank/DDBJ databases">
        <title>Complete genome of Marinobacter psychrophilus strain 20041T isolated from sea-ice of the Canadian Basin.</title>
        <authorList>
            <person name="Song L."/>
            <person name="Ren L."/>
            <person name="Yu Y."/>
            <person name="Wang X."/>
        </authorList>
    </citation>
    <scope>NUCLEOTIDE SEQUENCE [LARGE SCALE GENOMIC DNA]</scope>
    <source>
        <strain evidence="1 2">20041</strain>
    </source>
</reference>
<sequence length="154" mass="17162">MAINVSIELSRELEIDGSYDEVFDLLADVPRSVGHFPKVHKLTDLGNNSYLWEMEKVGVDKYSIQTAYACHYVSDRDAGTIRWEPVAGQGNGVVSGSWVITAKGDTMSTLKFKTNAKLTLPLPSLLKLAISPVIKHEFNSLVDQYMRNLKKVFA</sequence>
<dbReference type="CDD" id="cd07819">
    <property type="entry name" value="SRPBCC_2"/>
    <property type="match status" value="1"/>
</dbReference>
<dbReference type="RefSeq" id="WP_048387561.1">
    <property type="nucleotide sequence ID" value="NZ_CP011494.1"/>
</dbReference>
<name>A0A0H4IFB1_9GAMM</name>
<dbReference type="Gene3D" id="3.30.530.20">
    <property type="match status" value="1"/>
</dbReference>
<dbReference type="SUPFAM" id="SSF55961">
    <property type="entry name" value="Bet v1-like"/>
    <property type="match status" value="1"/>
</dbReference>
<dbReference type="STRING" id="330734.ABA45_15325"/>
<dbReference type="KEGG" id="mpq:ABA45_15325"/>
<evidence type="ECO:0000313" key="1">
    <source>
        <dbReference type="EMBL" id="AKO53627.1"/>
    </source>
</evidence>
<proteinExistence type="predicted"/>